<organism evidence="2">
    <name type="scientific">Siphoviridae sp. ct0eR1</name>
    <dbReference type="NCBI Taxonomy" id="2825297"/>
    <lineage>
        <taxon>Viruses</taxon>
        <taxon>Duplodnaviria</taxon>
        <taxon>Heunggongvirae</taxon>
        <taxon>Uroviricota</taxon>
        <taxon>Caudoviricetes</taxon>
    </lineage>
</organism>
<evidence type="ECO:0000313" key="2">
    <source>
        <dbReference type="EMBL" id="DAF93810.1"/>
    </source>
</evidence>
<feature type="compositionally biased region" description="Basic residues" evidence="1">
    <location>
        <begin position="12"/>
        <end position="26"/>
    </location>
</feature>
<name>A0A8S5UHD5_9CAUD</name>
<dbReference type="EMBL" id="BK016087">
    <property type="protein sequence ID" value="DAF93810.1"/>
    <property type="molecule type" value="Genomic_DNA"/>
</dbReference>
<feature type="region of interest" description="Disordered" evidence="1">
    <location>
        <begin position="11"/>
        <end position="39"/>
    </location>
</feature>
<sequence>MVTWMRVAAQAHGRRSSHNPLRHMSHALRVDSTTPAAIS</sequence>
<accession>A0A8S5UHD5</accession>
<evidence type="ECO:0000256" key="1">
    <source>
        <dbReference type="SAM" id="MobiDB-lite"/>
    </source>
</evidence>
<proteinExistence type="predicted"/>
<reference evidence="2" key="1">
    <citation type="journal article" date="2021" name="Proc. Natl. Acad. Sci. U.S.A.">
        <title>A Catalog of Tens of Thousands of Viruses from Human Metagenomes Reveals Hidden Associations with Chronic Diseases.</title>
        <authorList>
            <person name="Tisza M.J."/>
            <person name="Buck C.B."/>
        </authorList>
    </citation>
    <scope>NUCLEOTIDE SEQUENCE</scope>
    <source>
        <strain evidence="2">Ct0eR1</strain>
    </source>
</reference>
<protein>
    <submittedName>
        <fullName evidence="2">Uncharacterized protein</fullName>
    </submittedName>
</protein>